<name>T0XTN6_9ZZZZ</name>
<feature type="non-terminal residue" evidence="1">
    <location>
        <position position="1"/>
    </location>
</feature>
<accession>T0XTN6</accession>
<sequence length="46" mass="5309">RCAGRNFTHRQMIKRKAENWARRYAAMPPAERLAVLSALMAVEAHE</sequence>
<organism evidence="1">
    <name type="scientific">mine drainage metagenome</name>
    <dbReference type="NCBI Taxonomy" id="410659"/>
    <lineage>
        <taxon>unclassified sequences</taxon>
        <taxon>metagenomes</taxon>
        <taxon>ecological metagenomes</taxon>
    </lineage>
</organism>
<protein>
    <submittedName>
        <fullName evidence="1">Uncharacterized protein</fullName>
    </submittedName>
</protein>
<evidence type="ECO:0000313" key="1">
    <source>
        <dbReference type="EMBL" id="EQD26151.1"/>
    </source>
</evidence>
<dbReference type="EMBL" id="AUZZ01011451">
    <property type="protein sequence ID" value="EQD26151.1"/>
    <property type="molecule type" value="Genomic_DNA"/>
</dbReference>
<comment type="caution">
    <text evidence="1">The sequence shown here is derived from an EMBL/GenBank/DDBJ whole genome shotgun (WGS) entry which is preliminary data.</text>
</comment>
<dbReference type="AlphaFoldDB" id="T0XTN6"/>
<proteinExistence type="predicted"/>
<reference evidence="1" key="1">
    <citation type="submission" date="2013-08" db="EMBL/GenBank/DDBJ databases">
        <authorList>
            <person name="Mendez C."/>
            <person name="Richter M."/>
            <person name="Ferrer M."/>
            <person name="Sanchez J."/>
        </authorList>
    </citation>
    <scope>NUCLEOTIDE SEQUENCE</scope>
</reference>
<reference evidence="1" key="2">
    <citation type="journal article" date="2014" name="ISME J.">
        <title>Microbial stratification in low pH oxic and suboxic macroscopic growths along an acid mine drainage.</title>
        <authorList>
            <person name="Mendez-Garcia C."/>
            <person name="Mesa V."/>
            <person name="Sprenger R.R."/>
            <person name="Richter M."/>
            <person name="Diez M.S."/>
            <person name="Solano J."/>
            <person name="Bargiela R."/>
            <person name="Golyshina O.V."/>
            <person name="Manteca A."/>
            <person name="Ramos J.L."/>
            <person name="Gallego J.R."/>
            <person name="Llorente I."/>
            <person name="Martins Dos Santos V.A."/>
            <person name="Jensen O.N."/>
            <person name="Pelaez A.I."/>
            <person name="Sanchez J."/>
            <person name="Ferrer M."/>
        </authorList>
    </citation>
    <scope>NUCLEOTIDE SEQUENCE</scope>
</reference>
<gene>
    <name evidence="1" type="ORF">B2A_15756</name>
</gene>